<organism evidence="2 3">
    <name type="scientific">Pleurodeles waltl</name>
    <name type="common">Iberian ribbed newt</name>
    <dbReference type="NCBI Taxonomy" id="8319"/>
    <lineage>
        <taxon>Eukaryota</taxon>
        <taxon>Metazoa</taxon>
        <taxon>Chordata</taxon>
        <taxon>Craniata</taxon>
        <taxon>Vertebrata</taxon>
        <taxon>Euteleostomi</taxon>
        <taxon>Amphibia</taxon>
        <taxon>Batrachia</taxon>
        <taxon>Caudata</taxon>
        <taxon>Salamandroidea</taxon>
        <taxon>Salamandridae</taxon>
        <taxon>Pleurodelinae</taxon>
        <taxon>Pleurodeles</taxon>
    </lineage>
</organism>
<dbReference type="EMBL" id="JANPWB010000011">
    <property type="protein sequence ID" value="KAJ1124047.1"/>
    <property type="molecule type" value="Genomic_DNA"/>
</dbReference>
<feature type="region of interest" description="Disordered" evidence="1">
    <location>
        <begin position="1"/>
        <end position="27"/>
    </location>
</feature>
<proteinExistence type="predicted"/>
<gene>
    <name evidence="2" type="ORF">NDU88_002511</name>
</gene>
<evidence type="ECO:0000313" key="2">
    <source>
        <dbReference type="EMBL" id="KAJ1124047.1"/>
    </source>
</evidence>
<protein>
    <submittedName>
        <fullName evidence="2">Uncharacterized protein</fullName>
    </submittedName>
</protein>
<evidence type="ECO:0000313" key="3">
    <source>
        <dbReference type="Proteomes" id="UP001066276"/>
    </source>
</evidence>
<evidence type="ECO:0000256" key="1">
    <source>
        <dbReference type="SAM" id="MobiDB-lite"/>
    </source>
</evidence>
<comment type="caution">
    <text evidence="2">The sequence shown here is derived from an EMBL/GenBank/DDBJ whole genome shotgun (WGS) entry which is preliminary data.</text>
</comment>
<accession>A0AAV7P6Z3</accession>
<feature type="compositionally biased region" description="Basic residues" evidence="1">
    <location>
        <begin position="1"/>
        <end position="11"/>
    </location>
</feature>
<keyword evidence="3" id="KW-1185">Reference proteome</keyword>
<reference evidence="2" key="1">
    <citation type="journal article" date="2022" name="bioRxiv">
        <title>Sequencing and chromosome-scale assembly of the giantPleurodeles waltlgenome.</title>
        <authorList>
            <person name="Brown T."/>
            <person name="Elewa A."/>
            <person name="Iarovenko S."/>
            <person name="Subramanian E."/>
            <person name="Araus A.J."/>
            <person name="Petzold A."/>
            <person name="Susuki M."/>
            <person name="Suzuki K.-i.T."/>
            <person name="Hayashi T."/>
            <person name="Toyoda A."/>
            <person name="Oliveira C."/>
            <person name="Osipova E."/>
            <person name="Leigh N.D."/>
            <person name="Simon A."/>
            <person name="Yun M.H."/>
        </authorList>
    </citation>
    <scope>NUCLEOTIDE SEQUENCE</scope>
    <source>
        <strain evidence="2">20211129_DDA</strain>
        <tissue evidence="2">Liver</tissue>
    </source>
</reference>
<name>A0AAV7P6Z3_PLEWA</name>
<dbReference type="Proteomes" id="UP001066276">
    <property type="component" value="Chromosome 7"/>
</dbReference>
<sequence length="72" mass="7980">MNTAARWRRTSRSGPDPDKGPSGAERIIRPRVCAVSLQERDGAGSAFSRQSHAENMVKPARLRWSLRSFGKA</sequence>
<dbReference type="AlphaFoldDB" id="A0AAV7P6Z3"/>